<accession>A0ABD3UVJ1</accession>
<dbReference type="SUPFAM" id="SSF160350">
    <property type="entry name" value="Rnp2-like"/>
    <property type="match status" value="1"/>
</dbReference>
<protein>
    <submittedName>
        <fullName evidence="3">Uncharacterized protein</fullName>
    </submittedName>
</protein>
<dbReference type="GO" id="GO:0008033">
    <property type="term" value="P:tRNA processing"/>
    <property type="evidence" value="ECO:0007669"/>
    <property type="project" value="UniProtKB-KW"/>
</dbReference>
<dbReference type="GO" id="GO:1902555">
    <property type="term" value="C:endoribonuclease complex"/>
    <property type="evidence" value="ECO:0007669"/>
    <property type="project" value="UniProtKB-ARBA"/>
</dbReference>
<proteinExistence type="inferred from homology"/>
<dbReference type="InterPro" id="IPR038085">
    <property type="entry name" value="Rnp2-like_sf"/>
</dbReference>
<evidence type="ECO:0000256" key="2">
    <source>
        <dbReference type="ARBA" id="ARBA00022694"/>
    </source>
</evidence>
<keyword evidence="4" id="KW-1185">Reference proteome</keyword>
<keyword evidence="2" id="KW-0819">tRNA processing</keyword>
<reference evidence="3 4" key="1">
    <citation type="submission" date="2024-11" db="EMBL/GenBank/DDBJ databases">
        <title>Chromosome-level genome assembly of the freshwater bivalve Anodonta woodiana.</title>
        <authorList>
            <person name="Chen X."/>
        </authorList>
    </citation>
    <scope>NUCLEOTIDE SEQUENCE [LARGE SCALE GENOMIC DNA]</scope>
    <source>
        <strain evidence="3">MN2024</strain>
        <tissue evidence="3">Gills</tissue>
    </source>
</reference>
<evidence type="ECO:0000313" key="3">
    <source>
        <dbReference type="EMBL" id="KAL3852295.1"/>
    </source>
</evidence>
<organism evidence="3 4">
    <name type="scientific">Sinanodonta woodiana</name>
    <name type="common">Chinese pond mussel</name>
    <name type="synonym">Anodonta woodiana</name>
    <dbReference type="NCBI Taxonomy" id="1069815"/>
    <lineage>
        <taxon>Eukaryota</taxon>
        <taxon>Metazoa</taxon>
        <taxon>Spiralia</taxon>
        <taxon>Lophotrochozoa</taxon>
        <taxon>Mollusca</taxon>
        <taxon>Bivalvia</taxon>
        <taxon>Autobranchia</taxon>
        <taxon>Heteroconchia</taxon>
        <taxon>Palaeoheterodonta</taxon>
        <taxon>Unionida</taxon>
        <taxon>Unionoidea</taxon>
        <taxon>Unionidae</taxon>
        <taxon>Unioninae</taxon>
        <taxon>Sinanodonta</taxon>
    </lineage>
</organism>
<comment type="caution">
    <text evidence="3">The sequence shown here is derived from an EMBL/GenBank/DDBJ whole genome shotgun (WGS) entry which is preliminary data.</text>
</comment>
<evidence type="ECO:0000256" key="1">
    <source>
        <dbReference type="ARBA" id="ARBA00010800"/>
    </source>
</evidence>
<dbReference type="Gene3D" id="3.30.70.3250">
    <property type="entry name" value="Ribonuclease P, Pop5 subunit"/>
    <property type="match status" value="1"/>
</dbReference>
<sequence length="146" mass="16884">MHWRPMQKHWRVGGHLAVSHDFLGMGMYEKQVSKGHLPYCYLKVRLDFEEDVDPTDIDIIIFKHIVLQAVQSLFGEAASCTPIDVLKYRQTNREAILRVSSRYFTKLWASLTWYSCYSEQSCAFRVLQVSSHLMALAANSRQLSLA</sequence>
<dbReference type="Proteomes" id="UP001634394">
    <property type="component" value="Unassembled WGS sequence"/>
</dbReference>
<name>A0ABD3UVJ1_SINWO</name>
<evidence type="ECO:0000313" key="4">
    <source>
        <dbReference type="Proteomes" id="UP001634394"/>
    </source>
</evidence>
<dbReference type="PANTHER" id="PTHR15441">
    <property type="entry name" value="RIBONUCLEASE P PROTEIN SUBUNIT P14"/>
    <property type="match status" value="1"/>
</dbReference>
<comment type="similarity">
    <text evidence="1">Belongs to the eukaryotic/archaeal RNase P protein component 2 family.</text>
</comment>
<dbReference type="GO" id="GO:1990904">
    <property type="term" value="C:ribonucleoprotein complex"/>
    <property type="evidence" value="ECO:0007669"/>
    <property type="project" value="UniProtKB-ARBA"/>
</dbReference>
<dbReference type="Pfam" id="PF01900">
    <property type="entry name" value="RNase_P_Rpp14"/>
    <property type="match status" value="1"/>
</dbReference>
<dbReference type="PANTHER" id="PTHR15441:SF1">
    <property type="entry name" value="RIBONUCLEASE P PROTEIN SUBUNIT P14"/>
    <property type="match status" value="1"/>
</dbReference>
<gene>
    <name evidence="3" type="ORF">ACJMK2_015957</name>
</gene>
<dbReference type="AlphaFoldDB" id="A0ABD3UVJ1"/>
<dbReference type="InterPro" id="IPR002759">
    <property type="entry name" value="Pop5/Rpp14/Rnp2-like"/>
</dbReference>
<dbReference type="EMBL" id="JBJQND010000015">
    <property type="protein sequence ID" value="KAL3852295.1"/>
    <property type="molecule type" value="Genomic_DNA"/>
</dbReference>